<evidence type="ECO:0000313" key="2">
    <source>
        <dbReference type="Proteomes" id="UP000051587"/>
    </source>
</evidence>
<dbReference type="AlphaFoldDB" id="A0A0P1F6L3"/>
<organism evidence="1 2">
    <name type="scientific">Thalassovita gelatinovora</name>
    <name type="common">Thalassobius gelatinovorus</name>
    <dbReference type="NCBI Taxonomy" id="53501"/>
    <lineage>
        <taxon>Bacteria</taxon>
        <taxon>Pseudomonadati</taxon>
        <taxon>Pseudomonadota</taxon>
        <taxon>Alphaproteobacteria</taxon>
        <taxon>Rhodobacterales</taxon>
        <taxon>Roseobacteraceae</taxon>
        <taxon>Thalassovita</taxon>
    </lineage>
</organism>
<dbReference type="RefSeq" id="WP_058261557.1">
    <property type="nucleotide sequence ID" value="NZ_CP051181.1"/>
</dbReference>
<proteinExistence type="predicted"/>
<protein>
    <recommendedName>
        <fullName evidence="3">DUF3445 domain-containing protein</fullName>
    </recommendedName>
</protein>
<reference evidence="1 2" key="1">
    <citation type="submission" date="2015-09" db="EMBL/GenBank/DDBJ databases">
        <authorList>
            <consortium name="Swine Surveillance"/>
        </authorList>
    </citation>
    <scope>NUCLEOTIDE SEQUENCE [LARGE SCALE GENOMIC DNA]</scope>
    <source>
        <strain evidence="1 2">CECT 4357</strain>
    </source>
</reference>
<dbReference type="Pfam" id="PF11927">
    <property type="entry name" value="HODM_asu-like"/>
    <property type="match status" value="1"/>
</dbReference>
<name>A0A0P1F6L3_THAGE</name>
<dbReference type="EMBL" id="CYSA01000008">
    <property type="protein sequence ID" value="CUH63584.1"/>
    <property type="molecule type" value="Genomic_DNA"/>
</dbReference>
<evidence type="ECO:0000313" key="1">
    <source>
        <dbReference type="EMBL" id="CUH63584.1"/>
    </source>
</evidence>
<keyword evidence="2" id="KW-1185">Reference proteome</keyword>
<gene>
    <name evidence="1" type="ORF">TG4357_00767</name>
</gene>
<dbReference type="InterPro" id="IPR021848">
    <property type="entry name" value="HODM_asu-like"/>
</dbReference>
<evidence type="ECO:0008006" key="3">
    <source>
        <dbReference type="Google" id="ProtNLM"/>
    </source>
</evidence>
<dbReference type="Proteomes" id="UP000051587">
    <property type="component" value="Unassembled WGS sequence"/>
</dbReference>
<accession>A0A0P1F6L3</accession>
<dbReference type="OrthoDB" id="5242510at2"/>
<sequence>MIRIVQKTLPYDFRSRRPLPGIAPLDPAEWLLFDEAYNEQMALRDALLATRRDDVVAMAPEAHPAAEELLDQVLDFLRGHPTFSVHSDHVIRPDGTKVTIDLDDPMVTLGRLVQEDLCVMQKQGDEHVLTAAVLCFPSNWTLRQKFLKPMTGIHVPVAPYDENIAKRVQRLLDGIQAERPLWRFNVLWYHEPTLFNPRLEGEHEPVSEEKDAAYLRSERQVLMRLPESRAVVFSIHTYMIPGAVARAW</sequence>